<dbReference type="AlphaFoldDB" id="A0AAE2BUM7"/>
<proteinExistence type="inferred from homology"/>
<keyword evidence="6" id="KW-1133">Transmembrane helix</keyword>
<gene>
    <name evidence="13" type="ORF">Sango_1292000</name>
</gene>
<dbReference type="PRINTS" id="PR00385">
    <property type="entry name" value="P450"/>
</dbReference>
<keyword evidence="9 12" id="KW-0503">Monooxygenase</keyword>
<name>A0AAE2BUM7_9LAMI</name>
<dbReference type="PRINTS" id="PR00463">
    <property type="entry name" value="EP450I"/>
</dbReference>
<comment type="similarity">
    <text evidence="2 12">Belongs to the cytochrome P450 family.</text>
</comment>
<keyword evidence="8 11" id="KW-0408">Iron</keyword>
<dbReference type="Pfam" id="PF00067">
    <property type="entry name" value="p450"/>
    <property type="match status" value="1"/>
</dbReference>
<keyword evidence="14" id="KW-1185">Reference proteome</keyword>
<protein>
    <submittedName>
        <fullName evidence="13">Cytochrome</fullName>
    </submittedName>
</protein>
<dbReference type="InterPro" id="IPR036396">
    <property type="entry name" value="Cyt_P450_sf"/>
</dbReference>
<evidence type="ECO:0000256" key="11">
    <source>
        <dbReference type="PIRSR" id="PIRSR602401-1"/>
    </source>
</evidence>
<dbReference type="SUPFAM" id="SSF48264">
    <property type="entry name" value="Cytochrome P450"/>
    <property type="match status" value="1"/>
</dbReference>
<dbReference type="Gene3D" id="1.10.630.10">
    <property type="entry name" value="Cytochrome P450"/>
    <property type="match status" value="1"/>
</dbReference>
<keyword evidence="4" id="KW-0812">Transmembrane</keyword>
<dbReference type="PANTHER" id="PTHR24282:SF255">
    <property type="entry name" value="CYTOCHROME P450 72A11-RELATED"/>
    <property type="match status" value="1"/>
</dbReference>
<dbReference type="PROSITE" id="PS00086">
    <property type="entry name" value="CYTOCHROME_P450"/>
    <property type="match status" value="1"/>
</dbReference>
<evidence type="ECO:0000256" key="6">
    <source>
        <dbReference type="ARBA" id="ARBA00022989"/>
    </source>
</evidence>
<comment type="cofactor">
    <cofactor evidence="11">
        <name>heme</name>
        <dbReference type="ChEBI" id="CHEBI:30413"/>
    </cofactor>
</comment>
<sequence length="388" mass="44618">METLLSSLALISCAVALVYAWRILNWVWLRPRKLEKILRQQGFKGNSYKLFFGDFNEMKTMTKEAKSKPMTFSHEIVPRVSPSILKTVENYVVMRKEEGYLSFKKNRPSVSWKRFARFTSRDRGFCRPRRDGIVREVELSVLGIVNKRMKAIKAGETAGDDLLGLLLESNLKEIEQHGNKFGMSLKEVIEECKLFYFAGQETTSTLLVWTMILLSKHKDWQDRARDEVLQLFGRDKPDYQELNHLKIVSMIFHEVLRLYPPGVILNRITMKESTLGKVTLPAGVQLLMPAVLLHHDRKIWGDDAEEFKPERFSEGVSKATQGQLVYFPFGWGPRICLGQSFAMLEAKLAMAMILQHYSFELSPSYSHAPATVITLQPQHGAHLILRKL</sequence>
<evidence type="ECO:0000256" key="4">
    <source>
        <dbReference type="ARBA" id="ARBA00022692"/>
    </source>
</evidence>
<dbReference type="PANTHER" id="PTHR24282">
    <property type="entry name" value="CYTOCHROME P450 FAMILY MEMBER"/>
    <property type="match status" value="1"/>
</dbReference>
<dbReference type="GO" id="GO:0005506">
    <property type="term" value="F:iron ion binding"/>
    <property type="evidence" value="ECO:0007669"/>
    <property type="project" value="InterPro"/>
</dbReference>
<organism evidence="13 14">
    <name type="scientific">Sesamum angolense</name>
    <dbReference type="NCBI Taxonomy" id="2727404"/>
    <lineage>
        <taxon>Eukaryota</taxon>
        <taxon>Viridiplantae</taxon>
        <taxon>Streptophyta</taxon>
        <taxon>Embryophyta</taxon>
        <taxon>Tracheophyta</taxon>
        <taxon>Spermatophyta</taxon>
        <taxon>Magnoliopsida</taxon>
        <taxon>eudicotyledons</taxon>
        <taxon>Gunneridae</taxon>
        <taxon>Pentapetalae</taxon>
        <taxon>asterids</taxon>
        <taxon>lamiids</taxon>
        <taxon>Lamiales</taxon>
        <taxon>Pedaliaceae</taxon>
        <taxon>Sesamum</taxon>
    </lineage>
</organism>
<evidence type="ECO:0000256" key="8">
    <source>
        <dbReference type="ARBA" id="ARBA00023004"/>
    </source>
</evidence>
<comment type="caution">
    <text evidence="13">The sequence shown here is derived from an EMBL/GenBank/DDBJ whole genome shotgun (WGS) entry which is preliminary data.</text>
</comment>
<dbReference type="EMBL" id="JACGWL010000007">
    <property type="protein sequence ID" value="KAK4398165.1"/>
    <property type="molecule type" value="Genomic_DNA"/>
</dbReference>
<evidence type="ECO:0000313" key="13">
    <source>
        <dbReference type="EMBL" id="KAK4398165.1"/>
    </source>
</evidence>
<dbReference type="Proteomes" id="UP001289374">
    <property type="component" value="Unassembled WGS sequence"/>
</dbReference>
<keyword evidence="10" id="KW-0472">Membrane</keyword>
<evidence type="ECO:0000256" key="3">
    <source>
        <dbReference type="ARBA" id="ARBA00022617"/>
    </source>
</evidence>
<evidence type="ECO:0000256" key="5">
    <source>
        <dbReference type="ARBA" id="ARBA00022723"/>
    </source>
</evidence>
<dbReference type="InterPro" id="IPR001128">
    <property type="entry name" value="Cyt_P450"/>
</dbReference>
<evidence type="ECO:0000256" key="1">
    <source>
        <dbReference type="ARBA" id="ARBA00004167"/>
    </source>
</evidence>
<dbReference type="InterPro" id="IPR050665">
    <property type="entry name" value="Cytochrome_P450_Monooxygen"/>
</dbReference>
<dbReference type="GO" id="GO:0016705">
    <property type="term" value="F:oxidoreductase activity, acting on paired donors, with incorporation or reduction of molecular oxygen"/>
    <property type="evidence" value="ECO:0007669"/>
    <property type="project" value="InterPro"/>
</dbReference>
<dbReference type="GO" id="GO:0020037">
    <property type="term" value="F:heme binding"/>
    <property type="evidence" value="ECO:0007669"/>
    <property type="project" value="InterPro"/>
</dbReference>
<evidence type="ECO:0000313" key="14">
    <source>
        <dbReference type="Proteomes" id="UP001289374"/>
    </source>
</evidence>
<dbReference type="GO" id="GO:0016020">
    <property type="term" value="C:membrane"/>
    <property type="evidence" value="ECO:0007669"/>
    <property type="project" value="UniProtKB-SubCell"/>
</dbReference>
<comment type="subcellular location">
    <subcellularLocation>
        <location evidence="1">Membrane</location>
        <topology evidence="1">Single-pass membrane protein</topology>
    </subcellularLocation>
</comment>
<reference evidence="13" key="2">
    <citation type="journal article" date="2024" name="Plant">
        <title>Genomic evolution and insights into agronomic trait innovations of Sesamum species.</title>
        <authorList>
            <person name="Miao H."/>
            <person name="Wang L."/>
            <person name="Qu L."/>
            <person name="Liu H."/>
            <person name="Sun Y."/>
            <person name="Le M."/>
            <person name="Wang Q."/>
            <person name="Wei S."/>
            <person name="Zheng Y."/>
            <person name="Lin W."/>
            <person name="Duan Y."/>
            <person name="Cao H."/>
            <person name="Xiong S."/>
            <person name="Wang X."/>
            <person name="Wei L."/>
            <person name="Li C."/>
            <person name="Ma Q."/>
            <person name="Ju M."/>
            <person name="Zhao R."/>
            <person name="Li G."/>
            <person name="Mu C."/>
            <person name="Tian Q."/>
            <person name="Mei H."/>
            <person name="Zhang T."/>
            <person name="Gao T."/>
            <person name="Zhang H."/>
        </authorList>
    </citation>
    <scope>NUCLEOTIDE SEQUENCE</scope>
    <source>
        <strain evidence="13">K16</strain>
    </source>
</reference>
<evidence type="ECO:0000256" key="12">
    <source>
        <dbReference type="RuleBase" id="RU000461"/>
    </source>
</evidence>
<evidence type="ECO:0000256" key="9">
    <source>
        <dbReference type="ARBA" id="ARBA00023033"/>
    </source>
</evidence>
<evidence type="ECO:0000256" key="10">
    <source>
        <dbReference type="ARBA" id="ARBA00023136"/>
    </source>
</evidence>
<keyword evidence="7 12" id="KW-0560">Oxidoreductase</keyword>
<evidence type="ECO:0000256" key="7">
    <source>
        <dbReference type="ARBA" id="ARBA00023002"/>
    </source>
</evidence>
<dbReference type="GO" id="GO:0004497">
    <property type="term" value="F:monooxygenase activity"/>
    <property type="evidence" value="ECO:0007669"/>
    <property type="project" value="UniProtKB-KW"/>
</dbReference>
<dbReference type="InterPro" id="IPR002401">
    <property type="entry name" value="Cyt_P450_E_grp-I"/>
</dbReference>
<dbReference type="InterPro" id="IPR017972">
    <property type="entry name" value="Cyt_P450_CS"/>
</dbReference>
<feature type="binding site" description="axial binding residue" evidence="11">
    <location>
        <position position="336"/>
    </location>
    <ligand>
        <name>heme</name>
        <dbReference type="ChEBI" id="CHEBI:30413"/>
    </ligand>
    <ligandPart>
        <name>Fe</name>
        <dbReference type="ChEBI" id="CHEBI:18248"/>
    </ligandPart>
</feature>
<keyword evidence="3 11" id="KW-0349">Heme</keyword>
<reference evidence="13" key="1">
    <citation type="submission" date="2020-06" db="EMBL/GenBank/DDBJ databases">
        <authorList>
            <person name="Li T."/>
            <person name="Hu X."/>
            <person name="Zhang T."/>
            <person name="Song X."/>
            <person name="Zhang H."/>
            <person name="Dai N."/>
            <person name="Sheng W."/>
            <person name="Hou X."/>
            <person name="Wei L."/>
        </authorList>
    </citation>
    <scope>NUCLEOTIDE SEQUENCE</scope>
    <source>
        <strain evidence="13">K16</strain>
        <tissue evidence="13">Leaf</tissue>
    </source>
</reference>
<keyword evidence="5 11" id="KW-0479">Metal-binding</keyword>
<accession>A0AAE2BUM7</accession>
<evidence type="ECO:0000256" key="2">
    <source>
        <dbReference type="ARBA" id="ARBA00010617"/>
    </source>
</evidence>